<evidence type="ECO:0000256" key="6">
    <source>
        <dbReference type="ARBA" id="ARBA00022989"/>
    </source>
</evidence>
<dbReference type="OMA" id="VLPDHGY"/>
<evidence type="ECO:0000256" key="12">
    <source>
        <dbReference type="RuleBase" id="RU000679"/>
    </source>
</evidence>
<evidence type="ECO:0000256" key="4">
    <source>
        <dbReference type="ARBA" id="ARBA00022461"/>
    </source>
</evidence>
<evidence type="ECO:0000256" key="3">
    <source>
        <dbReference type="ARBA" id="ARBA00022448"/>
    </source>
</evidence>
<keyword evidence="7" id="KW-0915">Sodium</keyword>
<evidence type="ECO:0000256" key="9">
    <source>
        <dbReference type="ARBA" id="ARBA00023136"/>
    </source>
</evidence>
<dbReference type="AlphaFoldDB" id="T1H7W7"/>
<keyword evidence="10 12" id="KW-0739">Sodium transport</keyword>
<comment type="similarity">
    <text evidence="2 12">Belongs to the amiloride-sensitive sodium channel (TC 1.A.6) family.</text>
</comment>
<dbReference type="EMBL" id="ACPB03000915">
    <property type="status" value="NOT_ANNOTATED_CDS"/>
    <property type="molecule type" value="Genomic_DNA"/>
</dbReference>
<dbReference type="Pfam" id="PF00858">
    <property type="entry name" value="ASC"/>
    <property type="match status" value="1"/>
</dbReference>
<proteinExistence type="inferred from homology"/>
<keyword evidence="3 12" id="KW-0813">Transport</keyword>
<keyword evidence="6" id="KW-1133">Transmembrane helix</keyword>
<keyword evidence="4 12" id="KW-0894">Sodium channel</keyword>
<accession>T1H7W7</accession>
<keyword evidence="14" id="KW-1185">Reference proteome</keyword>
<dbReference type="HOGENOM" id="CLU_024950_2_2_1"/>
<dbReference type="Gene3D" id="2.60.470.10">
    <property type="entry name" value="Acid-sensing ion channels like domains"/>
    <property type="match status" value="1"/>
</dbReference>
<keyword evidence="8 12" id="KW-0406">Ion transport</keyword>
<dbReference type="InParanoid" id="T1H7W7"/>
<keyword evidence="5 12" id="KW-0812">Transmembrane</keyword>
<reference evidence="13" key="1">
    <citation type="submission" date="2015-05" db="UniProtKB">
        <authorList>
            <consortium name="EnsemblMetazoa"/>
        </authorList>
    </citation>
    <scope>IDENTIFICATION</scope>
</reference>
<dbReference type="EnsemblMetazoa" id="RPRC000099-RA">
    <property type="protein sequence ID" value="RPRC000099-PA"/>
    <property type="gene ID" value="RPRC000099"/>
</dbReference>
<evidence type="ECO:0000256" key="8">
    <source>
        <dbReference type="ARBA" id="ARBA00023065"/>
    </source>
</evidence>
<organism evidence="13 14">
    <name type="scientific">Rhodnius prolixus</name>
    <name type="common">Triatomid bug</name>
    <dbReference type="NCBI Taxonomy" id="13249"/>
    <lineage>
        <taxon>Eukaryota</taxon>
        <taxon>Metazoa</taxon>
        <taxon>Ecdysozoa</taxon>
        <taxon>Arthropoda</taxon>
        <taxon>Hexapoda</taxon>
        <taxon>Insecta</taxon>
        <taxon>Pterygota</taxon>
        <taxon>Neoptera</taxon>
        <taxon>Paraneoptera</taxon>
        <taxon>Hemiptera</taxon>
        <taxon>Heteroptera</taxon>
        <taxon>Panheteroptera</taxon>
        <taxon>Cimicomorpha</taxon>
        <taxon>Reduviidae</taxon>
        <taxon>Triatominae</taxon>
        <taxon>Rhodnius</taxon>
    </lineage>
</organism>
<dbReference type="Gene3D" id="1.10.287.770">
    <property type="entry name" value="YojJ-like"/>
    <property type="match status" value="1"/>
</dbReference>
<dbReference type="InterPro" id="IPR001873">
    <property type="entry name" value="ENaC"/>
</dbReference>
<evidence type="ECO:0000313" key="13">
    <source>
        <dbReference type="EnsemblMetazoa" id="RPRC000099-PA"/>
    </source>
</evidence>
<dbReference type="PANTHER" id="PTHR11690">
    <property type="entry name" value="AMILORIDE-SENSITIVE SODIUM CHANNEL-RELATED"/>
    <property type="match status" value="1"/>
</dbReference>
<keyword evidence="11 12" id="KW-0407">Ion channel</keyword>
<dbReference type="FunCoup" id="T1H7W7">
    <property type="interactions" value="13"/>
</dbReference>
<evidence type="ECO:0000256" key="5">
    <source>
        <dbReference type="ARBA" id="ARBA00022692"/>
    </source>
</evidence>
<comment type="subcellular location">
    <subcellularLocation>
        <location evidence="1">Membrane</location>
        <topology evidence="1">Multi-pass membrane protein</topology>
    </subcellularLocation>
</comment>
<evidence type="ECO:0000256" key="7">
    <source>
        <dbReference type="ARBA" id="ARBA00023053"/>
    </source>
</evidence>
<dbReference type="PANTHER" id="PTHR11690:SF247">
    <property type="entry name" value="PICKPOCKET 23, ISOFORM C"/>
    <property type="match status" value="1"/>
</dbReference>
<sequence>MHRALRKPSVSTYKLLKTSLKYQTKEYFNNSTLHGVRFIAEEDRPTFERYANYWLKKLLLHHYGKNFKQIPTITGLDTDFHNWGCSIPGVTVCPKNRASDKLNKAYIEKRWTTSDLSEEKKKFYYDYINLISNLTYSNLKEIDKFKNDKTLPQENLRSVLLAVVMRCGDLINNCEWKGRKYDCCSGFLPTFTEHGFCYSFNTVRAETDWPWKAKNSSVINLTTHYIYETDTRWSVLFNGNAKKNPYSIYIHSSDALPSIEMHPQHVWTKTISKIQFASKTTYTTEESKQLSAKQRKCVFPYEVKLATAPEYSYWACMSECRMKFALKKCSCVPYFYHKIDGFPYCNLDGLVCLSKYTDDFKKSLYCPCELGCMNTVYEVEKLVDSNEKAKNPVEIGFVSWPMVRYKREVLFGWVDLLVAFGGIAGLFLGFSLLSAVEIVYYFTMRAMCMMYKDKNRVQQLAEEEENRKVPKVDLSLRPSYQFSKKFNQINQHSVNNNLQSSSTKQNIMTLPFLN</sequence>
<evidence type="ECO:0000256" key="2">
    <source>
        <dbReference type="ARBA" id="ARBA00007193"/>
    </source>
</evidence>
<dbReference type="eggNOG" id="KOG4294">
    <property type="taxonomic scope" value="Eukaryota"/>
</dbReference>
<protein>
    <submittedName>
        <fullName evidence="13">Uncharacterized protein</fullName>
    </submittedName>
</protein>
<keyword evidence="9" id="KW-0472">Membrane</keyword>
<evidence type="ECO:0000256" key="10">
    <source>
        <dbReference type="ARBA" id="ARBA00023201"/>
    </source>
</evidence>
<dbReference type="GO" id="GO:0015280">
    <property type="term" value="F:ligand-gated sodium channel activity"/>
    <property type="evidence" value="ECO:0007669"/>
    <property type="project" value="TreeGrafter"/>
</dbReference>
<name>T1H7W7_RHOPR</name>
<evidence type="ECO:0000256" key="11">
    <source>
        <dbReference type="ARBA" id="ARBA00023303"/>
    </source>
</evidence>
<dbReference type="Proteomes" id="UP000015103">
    <property type="component" value="Unassembled WGS sequence"/>
</dbReference>
<dbReference type="GO" id="GO:0005886">
    <property type="term" value="C:plasma membrane"/>
    <property type="evidence" value="ECO:0007669"/>
    <property type="project" value="TreeGrafter"/>
</dbReference>
<evidence type="ECO:0000313" key="14">
    <source>
        <dbReference type="Proteomes" id="UP000015103"/>
    </source>
</evidence>
<dbReference type="STRING" id="13249.T1H7W7"/>
<evidence type="ECO:0000256" key="1">
    <source>
        <dbReference type="ARBA" id="ARBA00004141"/>
    </source>
</evidence>
<dbReference type="VEuPathDB" id="VectorBase:RPRC000099"/>